<reference evidence="2" key="1">
    <citation type="submission" date="2021-12" db="EMBL/GenBank/DDBJ databases">
        <authorList>
            <person name="King R."/>
        </authorList>
    </citation>
    <scope>NUCLEOTIDE SEQUENCE</scope>
</reference>
<evidence type="ECO:0000256" key="1">
    <source>
        <dbReference type="SAM" id="MobiDB-lite"/>
    </source>
</evidence>
<evidence type="ECO:0000313" key="3">
    <source>
        <dbReference type="Proteomes" id="UP001154078"/>
    </source>
</evidence>
<feature type="compositionally biased region" description="Polar residues" evidence="1">
    <location>
        <begin position="1"/>
        <end position="11"/>
    </location>
</feature>
<evidence type="ECO:0000313" key="2">
    <source>
        <dbReference type="EMBL" id="CAH0547120.1"/>
    </source>
</evidence>
<feature type="region of interest" description="Disordered" evidence="1">
    <location>
        <begin position="347"/>
        <end position="369"/>
    </location>
</feature>
<feature type="region of interest" description="Disordered" evidence="1">
    <location>
        <begin position="1"/>
        <end position="29"/>
    </location>
</feature>
<name>A0A9P0ANZ8_BRAAE</name>
<dbReference type="Proteomes" id="UP001154078">
    <property type="component" value="Chromosome 1"/>
</dbReference>
<gene>
    <name evidence="2" type="ORF">MELIAE_LOCUS1165</name>
</gene>
<proteinExistence type="predicted"/>
<dbReference type="OrthoDB" id="7680351at2759"/>
<sequence>MGSKRTSNDTNVNDEDKENYKKVPKGLSNNNKTSPGVLLLYQANVIDNPVFVNMNCLTNITPVTFPDNDYHSDNTGVIAADNLNLDMEVDPYPSEKPAFTEFSNVIPDNSTVVVENITGIESNFIIVDLTNQKNKGKNCPDFHTVSTLEDNLYEPKSGNNNKRESSDNPDYQPEVDDINAYVCDIKDNPLIAKEVEDEDSDSNIEIIETEYTKKGALRKRKKYKYSVTERREKSMKKMKRKHNVLEGCGETCRKKCRQNIIHERRIDINKQFWNMNRHDQKNFVMGCIVTGRIKRKTVEESRRLSTNKYYLKNEEGQSIPICKTFFLTTLGYKKSNDKIIESIMEKNKSIVTPKKDKRRGKSPPNKKKS</sequence>
<protein>
    <submittedName>
        <fullName evidence="2">Uncharacterized protein</fullName>
    </submittedName>
</protein>
<organism evidence="2 3">
    <name type="scientific">Brassicogethes aeneus</name>
    <name type="common">Rape pollen beetle</name>
    <name type="synonym">Meligethes aeneus</name>
    <dbReference type="NCBI Taxonomy" id="1431903"/>
    <lineage>
        <taxon>Eukaryota</taxon>
        <taxon>Metazoa</taxon>
        <taxon>Ecdysozoa</taxon>
        <taxon>Arthropoda</taxon>
        <taxon>Hexapoda</taxon>
        <taxon>Insecta</taxon>
        <taxon>Pterygota</taxon>
        <taxon>Neoptera</taxon>
        <taxon>Endopterygota</taxon>
        <taxon>Coleoptera</taxon>
        <taxon>Polyphaga</taxon>
        <taxon>Cucujiformia</taxon>
        <taxon>Nitidulidae</taxon>
        <taxon>Meligethinae</taxon>
        <taxon>Brassicogethes</taxon>
    </lineage>
</organism>
<dbReference type="EMBL" id="OV121132">
    <property type="protein sequence ID" value="CAH0547120.1"/>
    <property type="molecule type" value="Genomic_DNA"/>
</dbReference>
<keyword evidence="3" id="KW-1185">Reference proteome</keyword>
<accession>A0A9P0ANZ8</accession>
<feature type="region of interest" description="Disordered" evidence="1">
    <location>
        <begin position="150"/>
        <end position="174"/>
    </location>
</feature>
<dbReference type="AlphaFoldDB" id="A0A9P0ANZ8"/>
<feature type="compositionally biased region" description="Basic residues" evidence="1">
    <location>
        <begin position="355"/>
        <end position="369"/>
    </location>
</feature>